<dbReference type="AlphaFoldDB" id="A0A8R7P8L5"/>
<dbReference type="Gene3D" id="2.30.39.10">
    <property type="entry name" value="Alpha-1-antitrypsin, domain 1"/>
    <property type="match status" value="1"/>
</dbReference>
<keyword evidence="4" id="KW-1185">Reference proteome</keyword>
<dbReference type="Gene3D" id="3.30.497.10">
    <property type="entry name" value="Antithrombin, subunit I, domain 2"/>
    <property type="match status" value="1"/>
</dbReference>
<dbReference type="InterPro" id="IPR000215">
    <property type="entry name" value="Serpin_fam"/>
</dbReference>
<protein>
    <recommendedName>
        <fullName evidence="2">Serpin domain-containing protein</fullName>
    </recommendedName>
</protein>
<comment type="similarity">
    <text evidence="1">Belongs to the serpin family.</text>
</comment>
<dbReference type="Proteomes" id="UP000015106">
    <property type="component" value="Chromosome 2"/>
</dbReference>
<organism evidence="3 4">
    <name type="scientific">Triticum urartu</name>
    <name type="common">Red wild einkorn</name>
    <name type="synonym">Crithodium urartu</name>
    <dbReference type="NCBI Taxonomy" id="4572"/>
    <lineage>
        <taxon>Eukaryota</taxon>
        <taxon>Viridiplantae</taxon>
        <taxon>Streptophyta</taxon>
        <taxon>Embryophyta</taxon>
        <taxon>Tracheophyta</taxon>
        <taxon>Spermatophyta</taxon>
        <taxon>Magnoliopsida</taxon>
        <taxon>Liliopsida</taxon>
        <taxon>Poales</taxon>
        <taxon>Poaceae</taxon>
        <taxon>BOP clade</taxon>
        <taxon>Pooideae</taxon>
        <taxon>Triticodae</taxon>
        <taxon>Triticeae</taxon>
        <taxon>Triticinae</taxon>
        <taxon>Triticum</taxon>
    </lineage>
</organism>
<accession>A0A8R7P8L5</accession>
<evidence type="ECO:0000313" key="3">
    <source>
        <dbReference type="EnsemblPlants" id="TuG1812G0200000009.01.T01.cds290554"/>
    </source>
</evidence>
<dbReference type="Gramene" id="TuG1812G0200000009.01.T01">
    <property type="protein sequence ID" value="TuG1812G0200000009.01.T01.cds290554"/>
    <property type="gene ID" value="TuG1812G0200000009.01"/>
</dbReference>
<dbReference type="InterPro" id="IPR042185">
    <property type="entry name" value="Serpin_sf_2"/>
</dbReference>
<evidence type="ECO:0000256" key="1">
    <source>
        <dbReference type="ARBA" id="ARBA00009500"/>
    </source>
</evidence>
<dbReference type="Pfam" id="PF00079">
    <property type="entry name" value="Serpin"/>
    <property type="match status" value="1"/>
</dbReference>
<feature type="domain" description="Serpin" evidence="2">
    <location>
        <begin position="24"/>
        <end position="138"/>
    </location>
</feature>
<evidence type="ECO:0000313" key="4">
    <source>
        <dbReference type="Proteomes" id="UP000015106"/>
    </source>
</evidence>
<dbReference type="InterPro" id="IPR023796">
    <property type="entry name" value="Serpin_dom"/>
</dbReference>
<reference evidence="3" key="2">
    <citation type="submission" date="2018-03" db="EMBL/GenBank/DDBJ databases">
        <title>The Triticum urartu genome reveals the dynamic nature of wheat genome evolution.</title>
        <authorList>
            <person name="Ling H."/>
            <person name="Ma B."/>
            <person name="Shi X."/>
            <person name="Liu H."/>
            <person name="Dong L."/>
            <person name="Sun H."/>
            <person name="Cao Y."/>
            <person name="Gao Q."/>
            <person name="Zheng S."/>
            <person name="Li Y."/>
            <person name="Yu Y."/>
            <person name="Du H."/>
            <person name="Qi M."/>
            <person name="Li Y."/>
            <person name="Yu H."/>
            <person name="Cui Y."/>
            <person name="Wang N."/>
            <person name="Chen C."/>
            <person name="Wu H."/>
            <person name="Zhao Y."/>
            <person name="Zhang J."/>
            <person name="Li Y."/>
            <person name="Zhou W."/>
            <person name="Zhang B."/>
            <person name="Hu W."/>
            <person name="Eijk M."/>
            <person name="Tang J."/>
            <person name="Witsenboer H."/>
            <person name="Zhao S."/>
            <person name="Li Z."/>
            <person name="Zhang A."/>
            <person name="Wang D."/>
            <person name="Liang C."/>
        </authorList>
    </citation>
    <scope>NUCLEOTIDE SEQUENCE [LARGE SCALE GENOMIC DNA]</scope>
    <source>
        <strain evidence="3">cv. G1812</strain>
    </source>
</reference>
<dbReference type="GO" id="GO:0004867">
    <property type="term" value="F:serine-type endopeptidase inhibitor activity"/>
    <property type="evidence" value="ECO:0007669"/>
    <property type="project" value="InterPro"/>
</dbReference>
<reference evidence="4" key="1">
    <citation type="journal article" date="2013" name="Nature">
        <title>Draft genome of the wheat A-genome progenitor Triticum urartu.</title>
        <authorList>
            <person name="Ling H.Q."/>
            <person name="Zhao S."/>
            <person name="Liu D."/>
            <person name="Wang J."/>
            <person name="Sun H."/>
            <person name="Zhang C."/>
            <person name="Fan H."/>
            <person name="Li D."/>
            <person name="Dong L."/>
            <person name="Tao Y."/>
            <person name="Gao C."/>
            <person name="Wu H."/>
            <person name="Li Y."/>
            <person name="Cui Y."/>
            <person name="Guo X."/>
            <person name="Zheng S."/>
            <person name="Wang B."/>
            <person name="Yu K."/>
            <person name="Liang Q."/>
            <person name="Yang W."/>
            <person name="Lou X."/>
            <person name="Chen J."/>
            <person name="Feng M."/>
            <person name="Jian J."/>
            <person name="Zhang X."/>
            <person name="Luo G."/>
            <person name="Jiang Y."/>
            <person name="Liu J."/>
            <person name="Wang Z."/>
            <person name="Sha Y."/>
            <person name="Zhang B."/>
            <person name="Wu H."/>
            <person name="Tang D."/>
            <person name="Shen Q."/>
            <person name="Xue P."/>
            <person name="Zou S."/>
            <person name="Wang X."/>
            <person name="Liu X."/>
            <person name="Wang F."/>
            <person name="Yang Y."/>
            <person name="An X."/>
            <person name="Dong Z."/>
            <person name="Zhang K."/>
            <person name="Zhang X."/>
            <person name="Luo M.C."/>
            <person name="Dvorak J."/>
            <person name="Tong Y."/>
            <person name="Wang J."/>
            <person name="Yang H."/>
            <person name="Li Z."/>
            <person name="Wang D."/>
            <person name="Zhang A."/>
            <person name="Wang J."/>
        </authorList>
    </citation>
    <scope>NUCLEOTIDE SEQUENCE</scope>
    <source>
        <strain evidence="4">cv. G1812</strain>
    </source>
</reference>
<proteinExistence type="inferred from homology"/>
<reference evidence="3" key="3">
    <citation type="submission" date="2022-06" db="UniProtKB">
        <authorList>
            <consortium name="EnsemblPlants"/>
        </authorList>
    </citation>
    <scope>IDENTIFICATION</scope>
</reference>
<dbReference type="PANTHER" id="PTHR11461">
    <property type="entry name" value="SERINE PROTEASE INHIBITOR, SERPIN"/>
    <property type="match status" value="1"/>
</dbReference>
<dbReference type="PANTHER" id="PTHR11461:SF313">
    <property type="entry name" value="SERPIN-Z5-RELATED"/>
    <property type="match status" value="1"/>
</dbReference>
<sequence>MVDMITAAPGYLYRILPRRQPDLTIIKMPKFEISFDWNLESDLRRLGLSLPFSPEAADLRGMFDKNDGGRTAFLTKVVHRAVVKVNEQGTEAGASTAGMRGGGLPPNVVEFVADHPFTFLIMEERSGVIVFAGHVLDPTK</sequence>
<name>A0A8R7P8L5_TRIUA</name>
<dbReference type="EnsemblPlants" id="TuG1812G0200000009.01.T01">
    <property type="protein sequence ID" value="TuG1812G0200000009.01.T01.cds290554"/>
    <property type="gene ID" value="TuG1812G0200000009.01"/>
</dbReference>
<dbReference type="SUPFAM" id="SSF56574">
    <property type="entry name" value="Serpins"/>
    <property type="match status" value="1"/>
</dbReference>
<dbReference type="InterPro" id="IPR042178">
    <property type="entry name" value="Serpin_sf_1"/>
</dbReference>
<dbReference type="InterPro" id="IPR036186">
    <property type="entry name" value="Serpin_sf"/>
</dbReference>
<dbReference type="GO" id="GO:0005615">
    <property type="term" value="C:extracellular space"/>
    <property type="evidence" value="ECO:0007669"/>
    <property type="project" value="InterPro"/>
</dbReference>
<evidence type="ECO:0000259" key="2">
    <source>
        <dbReference type="Pfam" id="PF00079"/>
    </source>
</evidence>